<dbReference type="InterPro" id="IPR029032">
    <property type="entry name" value="AhpD-like"/>
</dbReference>
<dbReference type="Proteomes" id="UP000192917">
    <property type="component" value="Unassembled WGS sequence"/>
</dbReference>
<sequence length="146" mass="16407">MSQRDRLRLAKTAAPAMQGLRQVEAILKELPLEPRLRHLVKLRVSQINGCTHCVDNYLRDARADGEEQVRIDHVAVWRNAPDYSPAERAALAWAEALTLQREDDLDALHAELARHLGAEEIGTLTVSIATMNAWNRLMAAAHHDSF</sequence>
<keyword evidence="2" id="KW-0575">Peroxidase</keyword>
<evidence type="ECO:0000313" key="3">
    <source>
        <dbReference type="Proteomes" id="UP000192917"/>
    </source>
</evidence>
<feature type="domain" description="Carboxymuconolactone decarboxylase-like" evidence="1">
    <location>
        <begin position="26"/>
        <end position="96"/>
    </location>
</feature>
<organism evidence="2 3">
    <name type="scientific">Tistlia consotensis USBA 355</name>
    <dbReference type="NCBI Taxonomy" id="560819"/>
    <lineage>
        <taxon>Bacteria</taxon>
        <taxon>Pseudomonadati</taxon>
        <taxon>Pseudomonadota</taxon>
        <taxon>Alphaproteobacteria</taxon>
        <taxon>Rhodospirillales</taxon>
        <taxon>Rhodovibrionaceae</taxon>
        <taxon>Tistlia</taxon>
    </lineage>
</organism>
<dbReference type="STRING" id="560819.SAMN05428998_1035"/>
<dbReference type="PANTHER" id="PTHR34846">
    <property type="entry name" value="4-CARBOXYMUCONOLACTONE DECARBOXYLASE FAMILY PROTEIN (AFU_ORTHOLOGUE AFUA_6G11590)"/>
    <property type="match status" value="1"/>
</dbReference>
<dbReference type="AlphaFoldDB" id="A0A1Y6BAQ1"/>
<dbReference type="GO" id="GO:0051920">
    <property type="term" value="F:peroxiredoxin activity"/>
    <property type="evidence" value="ECO:0007669"/>
    <property type="project" value="InterPro"/>
</dbReference>
<dbReference type="EMBL" id="FWZX01000003">
    <property type="protein sequence ID" value="SMF01836.1"/>
    <property type="molecule type" value="Genomic_DNA"/>
</dbReference>
<dbReference type="NCBIfam" id="TIGR00778">
    <property type="entry name" value="ahpD_dom"/>
    <property type="match status" value="1"/>
</dbReference>
<reference evidence="2 3" key="1">
    <citation type="submission" date="2017-04" db="EMBL/GenBank/DDBJ databases">
        <authorList>
            <person name="Afonso C.L."/>
            <person name="Miller P.J."/>
            <person name="Scott M.A."/>
            <person name="Spackman E."/>
            <person name="Goraichik I."/>
            <person name="Dimitrov K.M."/>
            <person name="Suarez D.L."/>
            <person name="Swayne D.E."/>
        </authorList>
    </citation>
    <scope>NUCLEOTIDE SEQUENCE [LARGE SCALE GENOMIC DNA]</scope>
    <source>
        <strain evidence="2 3">USBA 355</strain>
    </source>
</reference>
<keyword evidence="2" id="KW-0560">Oxidoreductase</keyword>
<dbReference type="InterPro" id="IPR003779">
    <property type="entry name" value="CMD-like"/>
</dbReference>
<dbReference type="Pfam" id="PF02627">
    <property type="entry name" value="CMD"/>
    <property type="match status" value="1"/>
</dbReference>
<name>A0A1Y6BAQ1_9PROT</name>
<evidence type="ECO:0000259" key="1">
    <source>
        <dbReference type="Pfam" id="PF02627"/>
    </source>
</evidence>
<dbReference type="SUPFAM" id="SSF69118">
    <property type="entry name" value="AhpD-like"/>
    <property type="match status" value="1"/>
</dbReference>
<gene>
    <name evidence="2" type="ORF">SAMN05428998_1035</name>
</gene>
<protein>
    <submittedName>
        <fullName evidence="2">Alkylhydroperoxidase AhpD family core domain-containing protein</fullName>
    </submittedName>
</protein>
<accession>A0A1Y6BAQ1</accession>
<proteinExistence type="predicted"/>
<dbReference type="RefSeq" id="WP_085121463.1">
    <property type="nucleotide sequence ID" value="NZ_FWZX01000003.1"/>
</dbReference>
<evidence type="ECO:0000313" key="2">
    <source>
        <dbReference type="EMBL" id="SMF01836.1"/>
    </source>
</evidence>
<dbReference type="PANTHER" id="PTHR34846:SF10">
    <property type="entry name" value="CYTOPLASMIC PROTEIN"/>
    <property type="match status" value="1"/>
</dbReference>
<dbReference type="Gene3D" id="1.20.1290.10">
    <property type="entry name" value="AhpD-like"/>
    <property type="match status" value="1"/>
</dbReference>
<dbReference type="InterPro" id="IPR004675">
    <property type="entry name" value="AhpD_core"/>
</dbReference>
<keyword evidence="3" id="KW-1185">Reference proteome</keyword>